<reference evidence="1 2" key="1">
    <citation type="journal article" date="2014" name="J. Biotechnol.">
        <title>Complete genome sequence of the actinobacterium Actinoplanes friuliensis HAG 010964, producer of the lipopeptide antibiotic friulimycin.</title>
        <authorList>
            <person name="Ruckert C."/>
            <person name="Szczepanowski R."/>
            <person name="Albersmeier A."/>
            <person name="Goesmann A."/>
            <person name="Fischer N."/>
            <person name="Steinkamper A."/>
            <person name="Puhler A."/>
            <person name="Biener R."/>
            <person name="Schwartz D."/>
            <person name="Kalinowski J."/>
        </authorList>
    </citation>
    <scope>NUCLEOTIDE SEQUENCE [LARGE SCALE GENOMIC DNA]</scope>
    <source>
        <strain evidence="1 2">DSM 7358</strain>
    </source>
</reference>
<evidence type="ECO:0008006" key="3">
    <source>
        <dbReference type="Google" id="ProtNLM"/>
    </source>
</evidence>
<evidence type="ECO:0000313" key="2">
    <source>
        <dbReference type="Proteomes" id="UP000017746"/>
    </source>
</evidence>
<dbReference type="OrthoDB" id="7171245at2"/>
<dbReference type="EMBL" id="CP006272">
    <property type="protein sequence ID" value="AGZ43880.1"/>
    <property type="molecule type" value="Genomic_DNA"/>
</dbReference>
<accession>U5W7A8</accession>
<dbReference type="Proteomes" id="UP000017746">
    <property type="component" value="Chromosome"/>
</dbReference>
<organism evidence="1 2">
    <name type="scientific">Actinoplanes friuliensis DSM 7358</name>
    <dbReference type="NCBI Taxonomy" id="1246995"/>
    <lineage>
        <taxon>Bacteria</taxon>
        <taxon>Bacillati</taxon>
        <taxon>Actinomycetota</taxon>
        <taxon>Actinomycetes</taxon>
        <taxon>Micromonosporales</taxon>
        <taxon>Micromonosporaceae</taxon>
        <taxon>Actinoplanes</taxon>
    </lineage>
</organism>
<proteinExistence type="predicted"/>
<gene>
    <name evidence="1" type="ORF">AFR_28095</name>
</gene>
<dbReference type="AlphaFoldDB" id="U5W7A8"/>
<dbReference type="eggNOG" id="COG0457">
    <property type="taxonomic scope" value="Bacteria"/>
</dbReference>
<dbReference type="HOGENOM" id="CLU_064093_1_0_11"/>
<protein>
    <recommendedName>
        <fullName evidence="3">DUF4034 domain-containing protein</fullName>
    </recommendedName>
</protein>
<dbReference type="KEGG" id="afs:AFR_28095"/>
<sequence>MIRAMSVASAQPRPVFDLPAAYPEMGRVREALQAADWAGARAVIEAAPDPAARTMLVGFAADTDGIELLLREALDRDPGDALAGAVLGGHLVRTGWDVRTGARAGDVSAEQFRVFHDYLRRAEQVLIDAAARNPAEVSIWCQRLTSARGLQLGLSEVRRRYDRLAAYDPHHLPAQSQLLQSLCPKWSGTWEQVHGFAYERMLAAPKGAHNAVLVVTGHLERWLDADGGPAGAHYLGSPFARNQIYEAAARSVWDPGFRHTYGWVWVRSSFAMIFSLLGDEPAAAAQFAALGHLASEDPWHYLGDHVQVVTDRRARAYAKAGAR</sequence>
<dbReference type="STRING" id="1246995.AFR_28095"/>
<keyword evidence="2" id="KW-1185">Reference proteome</keyword>
<dbReference type="PATRIC" id="fig|1246995.3.peg.5695"/>
<name>U5W7A8_9ACTN</name>
<evidence type="ECO:0000313" key="1">
    <source>
        <dbReference type="EMBL" id="AGZ43880.1"/>
    </source>
</evidence>